<evidence type="ECO:0000256" key="1">
    <source>
        <dbReference type="SAM" id="MobiDB-lite"/>
    </source>
</evidence>
<proteinExistence type="predicted"/>
<sequence length="119" mass="13463">MRTRRWRRRASSSTAGMTRNAGGHDDEISNENRCERLTETREEHRRKIMTKNGVKSRGNHRKNRKEIAATGALVKVRLQREWTSGLLVLVSSTAAGYFVFSGEAGFVFSDEAGFGLGWF</sequence>
<comment type="caution">
    <text evidence="3">The sequence shown here is derived from an EMBL/GenBank/DDBJ whole genome shotgun (WGS) entry which is preliminary data.</text>
</comment>
<feature type="transmembrane region" description="Helical" evidence="2">
    <location>
        <begin position="82"/>
        <end position="100"/>
    </location>
</feature>
<gene>
    <name evidence="3" type="ORF">TIFTF001_024818</name>
</gene>
<keyword evidence="2" id="KW-1133">Transmembrane helix</keyword>
<protein>
    <submittedName>
        <fullName evidence="3">Uncharacterized protein</fullName>
    </submittedName>
</protein>
<keyword evidence="2" id="KW-0472">Membrane</keyword>
<name>A0AA88AYB0_FICCA</name>
<accession>A0AA88AYB0</accession>
<dbReference type="EMBL" id="BTGU01000059">
    <property type="protein sequence ID" value="GMN55696.1"/>
    <property type="molecule type" value="Genomic_DNA"/>
</dbReference>
<evidence type="ECO:0000256" key="2">
    <source>
        <dbReference type="SAM" id="Phobius"/>
    </source>
</evidence>
<evidence type="ECO:0000313" key="3">
    <source>
        <dbReference type="EMBL" id="GMN55696.1"/>
    </source>
</evidence>
<evidence type="ECO:0000313" key="4">
    <source>
        <dbReference type="Proteomes" id="UP001187192"/>
    </source>
</evidence>
<keyword evidence="4" id="KW-1185">Reference proteome</keyword>
<organism evidence="3 4">
    <name type="scientific">Ficus carica</name>
    <name type="common">Common fig</name>
    <dbReference type="NCBI Taxonomy" id="3494"/>
    <lineage>
        <taxon>Eukaryota</taxon>
        <taxon>Viridiplantae</taxon>
        <taxon>Streptophyta</taxon>
        <taxon>Embryophyta</taxon>
        <taxon>Tracheophyta</taxon>
        <taxon>Spermatophyta</taxon>
        <taxon>Magnoliopsida</taxon>
        <taxon>eudicotyledons</taxon>
        <taxon>Gunneridae</taxon>
        <taxon>Pentapetalae</taxon>
        <taxon>rosids</taxon>
        <taxon>fabids</taxon>
        <taxon>Rosales</taxon>
        <taxon>Moraceae</taxon>
        <taxon>Ficeae</taxon>
        <taxon>Ficus</taxon>
    </lineage>
</organism>
<feature type="compositionally biased region" description="Basic residues" evidence="1">
    <location>
        <begin position="1"/>
        <end position="10"/>
    </location>
</feature>
<dbReference type="Proteomes" id="UP001187192">
    <property type="component" value="Unassembled WGS sequence"/>
</dbReference>
<feature type="region of interest" description="Disordered" evidence="1">
    <location>
        <begin position="1"/>
        <end position="64"/>
    </location>
</feature>
<reference evidence="3" key="1">
    <citation type="submission" date="2023-07" db="EMBL/GenBank/DDBJ databases">
        <title>draft genome sequence of fig (Ficus carica).</title>
        <authorList>
            <person name="Takahashi T."/>
            <person name="Nishimura K."/>
        </authorList>
    </citation>
    <scope>NUCLEOTIDE SEQUENCE</scope>
</reference>
<keyword evidence="2" id="KW-0812">Transmembrane</keyword>
<dbReference type="AlphaFoldDB" id="A0AA88AYB0"/>
<feature type="compositionally biased region" description="Basic and acidic residues" evidence="1">
    <location>
        <begin position="22"/>
        <end position="45"/>
    </location>
</feature>